<reference evidence="4 5" key="1">
    <citation type="submission" date="2019-02" db="EMBL/GenBank/DDBJ databases">
        <title>Genomic Encyclopedia of Type Strains, Phase IV (KMG-IV): sequencing the most valuable type-strain genomes for metagenomic binning, comparative biology and taxonomic classification.</title>
        <authorList>
            <person name="Goeker M."/>
        </authorList>
    </citation>
    <scope>NUCLEOTIDE SEQUENCE [LARGE SCALE GENOMIC DNA]</scope>
    <source>
        <strain evidence="4 5">DSM 21223</strain>
    </source>
</reference>
<evidence type="ECO:0000256" key="2">
    <source>
        <dbReference type="ARBA" id="ARBA00023315"/>
    </source>
</evidence>
<dbReference type="InterPro" id="IPR016181">
    <property type="entry name" value="Acyl_CoA_acyltransferase"/>
</dbReference>
<dbReference type="Proteomes" id="UP000292136">
    <property type="component" value="Unassembled WGS sequence"/>
</dbReference>
<name>A0ABY0ITN3_9RHOO</name>
<dbReference type="SUPFAM" id="SSF55729">
    <property type="entry name" value="Acyl-CoA N-acyltransferases (Nat)"/>
    <property type="match status" value="1"/>
</dbReference>
<dbReference type="InterPro" id="IPR050832">
    <property type="entry name" value="Bact_Acetyltransf"/>
</dbReference>
<dbReference type="PROSITE" id="PS51186">
    <property type="entry name" value="GNAT"/>
    <property type="match status" value="1"/>
</dbReference>
<keyword evidence="2" id="KW-0012">Acyltransferase</keyword>
<dbReference type="Gene3D" id="3.40.630.30">
    <property type="match status" value="1"/>
</dbReference>
<dbReference type="CDD" id="cd04301">
    <property type="entry name" value="NAT_SF"/>
    <property type="match status" value="1"/>
</dbReference>
<proteinExistence type="predicted"/>
<evidence type="ECO:0000256" key="1">
    <source>
        <dbReference type="ARBA" id="ARBA00022679"/>
    </source>
</evidence>
<dbReference type="PANTHER" id="PTHR43877:SF2">
    <property type="entry name" value="AMINOALKYLPHOSPHONATE N-ACETYLTRANSFERASE-RELATED"/>
    <property type="match status" value="1"/>
</dbReference>
<dbReference type="InterPro" id="IPR000182">
    <property type="entry name" value="GNAT_dom"/>
</dbReference>
<evidence type="ECO:0000313" key="4">
    <source>
        <dbReference type="EMBL" id="RZT90948.1"/>
    </source>
</evidence>
<sequence length="164" mass="17465">MPTMPPVEVRPTDLSQPQQAAAWLDLLDHYARDPMGGGSGLDPAVRQALVPALAGVPHFHSALAWQGDEAVGLINCFAGFSTFAAKPLLNIHDIAVRDARRGAGIGQALLAWAEGRARELGCCKLTLEVLSNNRRALAAYERAGFAPYVLDPAAGQALFLQKLL</sequence>
<protein>
    <submittedName>
        <fullName evidence="4">Acetyltransferase (GNAT) family protein</fullName>
    </submittedName>
</protein>
<dbReference type="RefSeq" id="WP_235832421.1">
    <property type="nucleotide sequence ID" value="NZ_SHKM01000001.1"/>
</dbReference>
<keyword evidence="5" id="KW-1185">Reference proteome</keyword>
<dbReference type="EMBL" id="SHKM01000001">
    <property type="protein sequence ID" value="RZT90948.1"/>
    <property type="molecule type" value="Genomic_DNA"/>
</dbReference>
<evidence type="ECO:0000259" key="3">
    <source>
        <dbReference type="PROSITE" id="PS51186"/>
    </source>
</evidence>
<accession>A0ABY0ITN3</accession>
<evidence type="ECO:0000313" key="5">
    <source>
        <dbReference type="Proteomes" id="UP000292136"/>
    </source>
</evidence>
<keyword evidence="1" id="KW-0808">Transferase</keyword>
<dbReference type="PANTHER" id="PTHR43877">
    <property type="entry name" value="AMINOALKYLPHOSPHONATE N-ACETYLTRANSFERASE-RELATED-RELATED"/>
    <property type="match status" value="1"/>
</dbReference>
<dbReference type="Pfam" id="PF00583">
    <property type="entry name" value="Acetyltransf_1"/>
    <property type="match status" value="1"/>
</dbReference>
<organism evidence="4 5">
    <name type="scientific">Azospira oryzae</name>
    <dbReference type="NCBI Taxonomy" id="146939"/>
    <lineage>
        <taxon>Bacteria</taxon>
        <taxon>Pseudomonadati</taxon>
        <taxon>Pseudomonadota</taxon>
        <taxon>Betaproteobacteria</taxon>
        <taxon>Rhodocyclales</taxon>
        <taxon>Rhodocyclaceae</taxon>
        <taxon>Azospira</taxon>
    </lineage>
</organism>
<gene>
    <name evidence="4" type="ORF">EV678_1773</name>
</gene>
<feature type="domain" description="N-acetyltransferase" evidence="3">
    <location>
        <begin position="7"/>
        <end position="164"/>
    </location>
</feature>
<comment type="caution">
    <text evidence="4">The sequence shown here is derived from an EMBL/GenBank/DDBJ whole genome shotgun (WGS) entry which is preliminary data.</text>
</comment>